<evidence type="ECO:0000313" key="3">
    <source>
        <dbReference type="Proteomes" id="UP001432027"/>
    </source>
</evidence>
<protein>
    <recommendedName>
        <fullName evidence="4">C6 domain-containing protein</fullName>
    </recommendedName>
</protein>
<feature type="non-terminal residue" evidence="2">
    <location>
        <position position="1"/>
    </location>
</feature>
<keyword evidence="1" id="KW-0732">Signal</keyword>
<proteinExistence type="predicted"/>
<organism evidence="2 3">
    <name type="scientific">Pristionchus entomophagus</name>
    <dbReference type="NCBI Taxonomy" id="358040"/>
    <lineage>
        <taxon>Eukaryota</taxon>
        <taxon>Metazoa</taxon>
        <taxon>Ecdysozoa</taxon>
        <taxon>Nematoda</taxon>
        <taxon>Chromadorea</taxon>
        <taxon>Rhabditida</taxon>
        <taxon>Rhabditina</taxon>
        <taxon>Diplogasteromorpha</taxon>
        <taxon>Diplogasteroidea</taxon>
        <taxon>Neodiplogasteridae</taxon>
        <taxon>Pristionchus</taxon>
    </lineage>
</organism>
<accession>A0AAV5T5Y7</accession>
<sequence length="116" mass="11523">VMSHPTVLLVSLLAVCALGCIPMTPTTPGIPAIAACKKCDSSSPLQLDSAGGTWGTPAIDNSGPCAVVSVACGSYLDAYEGSTGSGQGSLMLKCTSDSVWGRPTTGAPFISAACRS</sequence>
<dbReference type="EMBL" id="BTSX01000003">
    <property type="protein sequence ID" value="GMS90935.1"/>
    <property type="molecule type" value="Genomic_DNA"/>
</dbReference>
<gene>
    <name evidence="2" type="ORF">PENTCL1PPCAC_13110</name>
</gene>
<evidence type="ECO:0000256" key="1">
    <source>
        <dbReference type="SAM" id="SignalP"/>
    </source>
</evidence>
<evidence type="ECO:0000313" key="2">
    <source>
        <dbReference type="EMBL" id="GMS90935.1"/>
    </source>
</evidence>
<comment type="caution">
    <text evidence="2">The sequence shown here is derived from an EMBL/GenBank/DDBJ whole genome shotgun (WGS) entry which is preliminary data.</text>
</comment>
<feature type="chain" id="PRO_5044022911" description="C6 domain-containing protein" evidence="1">
    <location>
        <begin position="20"/>
        <end position="116"/>
    </location>
</feature>
<keyword evidence="3" id="KW-1185">Reference proteome</keyword>
<reference evidence="2" key="1">
    <citation type="submission" date="2023-10" db="EMBL/GenBank/DDBJ databases">
        <title>Genome assembly of Pristionchus species.</title>
        <authorList>
            <person name="Yoshida K."/>
            <person name="Sommer R.J."/>
        </authorList>
    </citation>
    <scope>NUCLEOTIDE SEQUENCE</scope>
    <source>
        <strain evidence="2">RS0144</strain>
    </source>
</reference>
<evidence type="ECO:0008006" key="4">
    <source>
        <dbReference type="Google" id="ProtNLM"/>
    </source>
</evidence>
<dbReference type="AlphaFoldDB" id="A0AAV5T5Y7"/>
<dbReference type="Proteomes" id="UP001432027">
    <property type="component" value="Unassembled WGS sequence"/>
</dbReference>
<feature type="signal peptide" evidence="1">
    <location>
        <begin position="1"/>
        <end position="19"/>
    </location>
</feature>
<name>A0AAV5T5Y7_9BILA</name>